<gene>
    <name evidence="1" type="ORF">M440DRAFT_295430</name>
</gene>
<dbReference type="Proteomes" id="UP000240760">
    <property type="component" value="Unassembled WGS sequence"/>
</dbReference>
<accession>A0A2T4C8N4</accession>
<dbReference type="EMBL" id="KZ679130">
    <property type="protein sequence ID" value="PTB77894.1"/>
    <property type="molecule type" value="Genomic_DNA"/>
</dbReference>
<protein>
    <submittedName>
        <fullName evidence="1">Uncharacterized protein</fullName>
    </submittedName>
</protein>
<dbReference type="OrthoDB" id="10646399at2759"/>
<name>A0A2T4C8N4_TRILO</name>
<proteinExistence type="predicted"/>
<evidence type="ECO:0000313" key="1">
    <source>
        <dbReference type="EMBL" id="PTB77894.1"/>
    </source>
</evidence>
<dbReference type="AlphaFoldDB" id="A0A2T4C8N4"/>
<organism evidence="1 2">
    <name type="scientific">Trichoderma longibrachiatum ATCC 18648</name>
    <dbReference type="NCBI Taxonomy" id="983965"/>
    <lineage>
        <taxon>Eukaryota</taxon>
        <taxon>Fungi</taxon>
        <taxon>Dikarya</taxon>
        <taxon>Ascomycota</taxon>
        <taxon>Pezizomycotina</taxon>
        <taxon>Sordariomycetes</taxon>
        <taxon>Hypocreomycetidae</taxon>
        <taxon>Hypocreales</taxon>
        <taxon>Hypocreaceae</taxon>
        <taxon>Trichoderma</taxon>
    </lineage>
</organism>
<keyword evidence="2" id="KW-1185">Reference proteome</keyword>
<reference evidence="1 2" key="1">
    <citation type="submission" date="2016-07" db="EMBL/GenBank/DDBJ databases">
        <title>Multiple horizontal gene transfer events from other fungi enriched the ability of initially mycotrophic Trichoderma (Ascomycota) to feed on dead plant biomass.</title>
        <authorList>
            <consortium name="DOE Joint Genome Institute"/>
            <person name="Aerts A."/>
            <person name="Atanasova L."/>
            <person name="Chenthamara K."/>
            <person name="Zhang J."/>
            <person name="Grujic M."/>
            <person name="Henrissat B."/>
            <person name="Kuo A."/>
            <person name="Salamov A."/>
            <person name="Lipzen A."/>
            <person name="Labutti K."/>
            <person name="Barry K."/>
            <person name="Miao Y."/>
            <person name="Rahimi M.J."/>
            <person name="Shen Q."/>
            <person name="Grigoriev I.V."/>
            <person name="Kubicek C.P."/>
            <person name="Druzhinina I.S."/>
        </authorList>
    </citation>
    <scope>NUCLEOTIDE SEQUENCE [LARGE SCALE GENOMIC DNA]</scope>
    <source>
        <strain evidence="1 2">ATCC 18648</strain>
    </source>
</reference>
<evidence type="ECO:0000313" key="2">
    <source>
        <dbReference type="Proteomes" id="UP000240760"/>
    </source>
</evidence>
<sequence length="211" mass="23124">MRSVRGPGVIGELDAVAELVTAVDGKQLGVAWQLSFSVWLPCFSASSLLYLILLSESWWCRNGLWPLPVFPGTCQSTKRHLPSNLNLLVNALQPAQQMSPYIRARLSLTWEPPFVFPSLSWAFFLQVPGTPCSTLQYLGFPLSQSARLFVETRHRHQGLAAGKALSLSLGLDRQPTSLAVKTQSVWSQDVGFLAAPASFLHSVAGIAHDPR</sequence>